<comment type="caution">
    <text evidence="1">The sequence shown here is derived from an EMBL/GenBank/DDBJ whole genome shotgun (WGS) entry which is preliminary data.</text>
</comment>
<keyword evidence="2" id="KW-1185">Reference proteome</keyword>
<dbReference type="EMBL" id="SWBR01000003">
    <property type="protein sequence ID" value="TKC08048.1"/>
    <property type="molecule type" value="Genomic_DNA"/>
</dbReference>
<dbReference type="RefSeq" id="WP_136841629.1">
    <property type="nucleotide sequence ID" value="NZ_SWBR01000003.1"/>
</dbReference>
<proteinExistence type="predicted"/>
<reference evidence="1 2" key="1">
    <citation type="submission" date="2019-04" db="EMBL/GenBank/DDBJ databases">
        <title>Pedobacter sp. RP-3-22 sp. nov., isolated from Arctic soil.</title>
        <authorList>
            <person name="Dahal R.H."/>
            <person name="Kim D.-U."/>
        </authorList>
    </citation>
    <scope>NUCLEOTIDE SEQUENCE [LARGE SCALE GENOMIC DNA]</scope>
    <source>
        <strain evidence="1 2">RP-3-22</strain>
    </source>
</reference>
<accession>A0A4U1CN91</accession>
<evidence type="ECO:0000313" key="1">
    <source>
        <dbReference type="EMBL" id="TKC08048.1"/>
    </source>
</evidence>
<sequence>MTIEQYKELFDEMFVDLIVNTSIENDELLVVLKPLMNFPKVSLGIAINFTNKIEDDVCIKLKLYEFGNNKFKILKLNAIKNRRI</sequence>
<dbReference type="Proteomes" id="UP000309488">
    <property type="component" value="Unassembled WGS sequence"/>
</dbReference>
<evidence type="ECO:0000313" key="2">
    <source>
        <dbReference type="Proteomes" id="UP000309488"/>
    </source>
</evidence>
<name>A0A4U1CN91_9SPHI</name>
<protein>
    <submittedName>
        <fullName evidence="1">Uncharacterized protein</fullName>
    </submittedName>
</protein>
<organism evidence="1 2">
    <name type="scientific">Pedobacter polaris</name>
    <dbReference type="NCBI Taxonomy" id="2571273"/>
    <lineage>
        <taxon>Bacteria</taxon>
        <taxon>Pseudomonadati</taxon>
        <taxon>Bacteroidota</taxon>
        <taxon>Sphingobacteriia</taxon>
        <taxon>Sphingobacteriales</taxon>
        <taxon>Sphingobacteriaceae</taxon>
        <taxon>Pedobacter</taxon>
    </lineage>
</organism>
<gene>
    <name evidence="1" type="ORF">FA048_12860</name>
</gene>
<dbReference type="AlphaFoldDB" id="A0A4U1CN91"/>